<accession>A0A3R7PHM5</accession>
<reference evidence="2 3" key="1">
    <citation type="submission" date="2018-04" db="EMBL/GenBank/DDBJ databases">
        <authorList>
            <person name="Zhang X."/>
            <person name="Yuan J."/>
            <person name="Li F."/>
            <person name="Xiang J."/>
        </authorList>
    </citation>
    <scope>NUCLEOTIDE SEQUENCE [LARGE SCALE GENOMIC DNA]</scope>
    <source>
        <tissue evidence="2">Muscle</tissue>
    </source>
</reference>
<dbReference type="GO" id="GO:0022008">
    <property type="term" value="P:neurogenesis"/>
    <property type="evidence" value="ECO:0007669"/>
    <property type="project" value="TreeGrafter"/>
</dbReference>
<reference evidence="2 3" key="2">
    <citation type="submission" date="2019-01" db="EMBL/GenBank/DDBJ databases">
        <title>The decoding of complex shrimp genome reveals the adaptation for benthos swimmer, frequently molting mechanism and breeding impact on genome.</title>
        <authorList>
            <person name="Sun Y."/>
            <person name="Gao Y."/>
            <person name="Yu Y."/>
        </authorList>
    </citation>
    <scope>NUCLEOTIDE SEQUENCE [LARGE SCALE GENOMIC DNA]</scope>
    <source>
        <tissue evidence="2">Muscle</tissue>
    </source>
</reference>
<name>A0A3R7PHM5_PENVA</name>
<dbReference type="PANTHER" id="PTHR45774:SF4">
    <property type="entry name" value="AXUNDEAD, ISOFORM F"/>
    <property type="match status" value="1"/>
</dbReference>
<dbReference type="GO" id="GO:0005829">
    <property type="term" value="C:cytosol"/>
    <property type="evidence" value="ECO:0007669"/>
    <property type="project" value="TreeGrafter"/>
</dbReference>
<dbReference type="PROSITE" id="PS50097">
    <property type="entry name" value="BTB"/>
    <property type="match status" value="1"/>
</dbReference>
<evidence type="ECO:0000313" key="2">
    <source>
        <dbReference type="EMBL" id="ROT72127.1"/>
    </source>
</evidence>
<protein>
    <recommendedName>
        <fullName evidence="1">BTB domain-containing protein</fullName>
    </recommendedName>
</protein>
<dbReference type="Gene3D" id="3.30.710.10">
    <property type="entry name" value="Potassium Channel Kv1.1, Chain A"/>
    <property type="match status" value="1"/>
</dbReference>
<organism evidence="2 3">
    <name type="scientific">Penaeus vannamei</name>
    <name type="common">Whiteleg shrimp</name>
    <name type="synonym">Litopenaeus vannamei</name>
    <dbReference type="NCBI Taxonomy" id="6689"/>
    <lineage>
        <taxon>Eukaryota</taxon>
        <taxon>Metazoa</taxon>
        <taxon>Ecdysozoa</taxon>
        <taxon>Arthropoda</taxon>
        <taxon>Crustacea</taxon>
        <taxon>Multicrustacea</taxon>
        <taxon>Malacostraca</taxon>
        <taxon>Eumalacostraca</taxon>
        <taxon>Eucarida</taxon>
        <taxon>Decapoda</taxon>
        <taxon>Dendrobranchiata</taxon>
        <taxon>Penaeoidea</taxon>
        <taxon>Penaeidae</taxon>
        <taxon>Penaeus</taxon>
    </lineage>
</organism>
<sequence>MSQETMSMSMSQEESWQSQLVSPEQRLSALLKSSRLADLTINFPGHERCLQAHRLVLAMTSPVFEAMLYGPLAEGEELHLHEDPPEAFEWLLEYMYRGHIQMPEVRLAVQVYQLASKYQVEALMVLCSKHLQETLRPENLAEMYDTAVLLEDEHLLQRCYEVVDLYPTAVLSSPSFGLLSRGALRHLLQRPLHIPTEVILLKALLAWGQARRSTKSLRDEISDFLPMVRFLSMTTDEFVEHVMPSGVLSLQEISSILMNIKELMDVPLPTICCPTRDKRLCYVDSLLRRLTLSTTPALARSRKSARGSIFVHSSQEQILIMNLRTTNTLLVSKLECKGIHPTTGAAAVAIKDSNGCVIGSATSEGPLVEFEEHVSLRPDESHCVTVRLEGHWPRGEMGDFVATTEGVEVEGKIAFTEGRIGSVTLHFWCFN</sequence>
<feature type="domain" description="BTB" evidence="1">
    <location>
        <begin position="37"/>
        <end position="104"/>
    </location>
</feature>
<dbReference type="Proteomes" id="UP000283509">
    <property type="component" value="Unassembled WGS sequence"/>
</dbReference>
<dbReference type="InterPro" id="IPR000210">
    <property type="entry name" value="BTB/POZ_dom"/>
</dbReference>
<dbReference type="SMART" id="SM00225">
    <property type="entry name" value="BTB"/>
    <property type="match status" value="1"/>
</dbReference>
<dbReference type="SMART" id="SM00875">
    <property type="entry name" value="BACK"/>
    <property type="match status" value="1"/>
</dbReference>
<dbReference type="InterPro" id="IPR011705">
    <property type="entry name" value="BACK"/>
</dbReference>
<dbReference type="STRING" id="6689.A0A3R7PHM5"/>
<dbReference type="OrthoDB" id="45365at2759"/>
<dbReference type="AlphaFoldDB" id="A0A3R7PHM5"/>
<keyword evidence="3" id="KW-1185">Reference proteome</keyword>
<proteinExistence type="predicted"/>
<dbReference type="PANTHER" id="PTHR45774">
    <property type="entry name" value="BTB/POZ DOMAIN-CONTAINING"/>
    <property type="match status" value="1"/>
</dbReference>
<dbReference type="Pfam" id="PF07707">
    <property type="entry name" value="BACK"/>
    <property type="match status" value="1"/>
</dbReference>
<gene>
    <name evidence="2" type="ORF">C7M84_009499</name>
</gene>
<dbReference type="InterPro" id="IPR011333">
    <property type="entry name" value="SKP1/BTB/POZ_sf"/>
</dbReference>
<dbReference type="Pfam" id="PF00651">
    <property type="entry name" value="BTB"/>
    <property type="match status" value="1"/>
</dbReference>
<comment type="caution">
    <text evidence="2">The sequence shown here is derived from an EMBL/GenBank/DDBJ whole genome shotgun (WGS) entry which is preliminary data.</text>
</comment>
<dbReference type="EMBL" id="QCYY01002201">
    <property type="protein sequence ID" value="ROT72127.1"/>
    <property type="molecule type" value="Genomic_DNA"/>
</dbReference>
<evidence type="ECO:0000259" key="1">
    <source>
        <dbReference type="PROSITE" id="PS50097"/>
    </source>
</evidence>
<dbReference type="SUPFAM" id="SSF54695">
    <property type="entry name" value="POZ domain"/>
    <property type="match status" value="1"/>
</dbReference>
<dbReference type="Gene3D" id="1.25.40.420">
    <property type="match status" value="1"/>
</dbReference>
<dbReference type="CDD" id="cd18186">
    <property type="entry name" value="BTB_POZ_ZBTB_KLHL-like"/>
    <property type="match status" value="1"/>
</dbReference>
<evidence type="ECO:0000313" key="3">
    <source>
        <dbReference type="Proteomes" id="UP000283509"/>
    </source>
</evidence>